<dbReference type="Proteomes" id="UP000552097">
    <property type="component" value="Unassembled WGS sequence"/>
</dbReference>
<dbReference type="PIRSF" id="PIRSF034110">
    <property type="entry name" value="DUF1203"/>
    <property type="match status" value="1"/>
</dbReference>
<evidence type="ECO:0000313" key="2">
    <source>
        <dbReference type="Proteomes" id="UP000552097"/>
    </source>
</evidence>
<gene>
    <name evidence="1" type="ORF">F4560_006949</name>
</gene>
<dbReference type="RefSeq" id="WP_184927243.1">
    <property type="nucleotide sequence ID" value="NZ_JACHMO010000001.1"/>
</dbReference>
<accession>A0A7W9HS35</accession>
<reference evidence="1 2" key="1">
    <citation type="submission" date="2020-08" db="EMBL/GenBank/DDBJ databases">
        <title>Sequencing the genomes of 1000 actinobacteria strains.</title>
        <authorList>
            <person name="Klenk H.-P."/>
        </authorList>
    </citation>
    <scope>NUCLEOTIDE SEQUENCE [LARGE SCALE GENOMIC DNA]</scope>
    <source>
        <strain evidence="1 2">DSM 45486</strain>
    </source>
</reference>
<protein>
    <recommendedName>
        <fullName evidence="3">DUF1203 domain-containing protein</fullName>
    </recommendedName>
</protein>
<proteinExistence type="predicted"/>
<name>A0A7W9HS35_9PSEU</name>
<keyword evidence="2" id="KW-1185">Reference proteome</keyword>
<organism evidence="1 2">
    <name type="scientific">Saccharothrix ecbatanensis</name>
    <dbReference type="NCBI Taxonomy" id="1105145"/>
    <lineage>
        <taxon>Bacteria</taxon>
        <taxon>Bacillati</taxon>
        <taxon>Actinomycetota</taxon>
        <taxon>Actinomycetes</taxon>
        <taxon>Pseudonocardiales</taxon>
        <taxon>Pseudonocardiaceae</taxon>
        <taxon>Saccharothrix</taxon>
    </lineage>
</organism>
<evidence type="ECO:0008006" key="3">
    <source>
        <dbReference type="Google" id="ProtNLM"/>
    </source>
</evidence>
<evidence type="ECO:0000313" key="1">
    <source>
        <dbReference type="EMBL" id="MBB5807181.1"/>
    </source>
</evidence>
<dbReference type="AlphaFoldDB" id="A0A7W9HS35"/>
<dbReference type="EMBL" id="JACHMO010000001">
    <property type="protein sequence ID" value="MBB5807181.1"/>
    <property type="molecule type" value="Genomic_DNA"/>
</dbReference>
<comment type="caution">
    <text evidence="1">The sequence shown here is derived from an EMBL/GenBank/DDBJ whole genome shotgun (WGS) entry which is preliminary data.</text>
</comment>
<dbReference type="Pfam" id="PF06718">
    <property type="entry name" value="DUF1203"/>
    <property type="match status" value="1"/>
</dbReference>
<dbReference type="InterPro" id="IPR009593">
    <property type="entry name" value="DUF1203"/>
</dbReference>
<sequence>MRIHALPADVLDRARKQAGTDEHHESHAESGGAPLRCCLRKAEAGEPLILFRYTPTAGVGPYEEVGPVFAHAEPCDGLESTAEFPEAFRHAARTLRAYTAEGRIHDGEIAQPETLDDRLTALLDNPEVAEIQVRSVSHGCFLFAVTRD</sequence>